<protein>
    <submittedName>
        <fullName evidence="8">Uncharacterized protein</fullName>
    </submittedName>
</protein>
<evidence type="ECO:0000256" key="2">
    <source>
        <dbReference type="ARBA" id="ARBA00006843"/>
    </source>
</evidence>
<name>A0A8J1Y571_OWEFU</name>
<organism evidence="8 9">
    <name type="scientific">Owenia fusiformis</name>
    <name type="common">Polychaete worm</name>
    <dbReference type="NCBI Taxonomy" id="6347"/>
    <lineage>
        <taxon>Eukaryota</taxon>
        <taxon>Metazoa</taxon>
        <taxon>Spiralia</taxon>
        <taxon>Lophotrochozoa</taxon>
        <taxon>Annelida</taxon>
        <taxon>Polychaeta</taxon>
        <taxon>Sedentaria</taxon>
        <taxon>Canalipalpata</taxon>
        <taxon>Sabellida</taxon>
        <taxon>Oweniida</taxon>
        <taxon>Oweniidae</taxon>
        <taxon>Owenia</taxon>
    </lineage>
</organism>
<keyword evidence="5 7" id="KW-0472">Membrane</keyword>
<evidence type="ECO:0000256" key="1">
    <source>
        <dbReference type="ARBA" id="ARBA00004370"/>
    </source>
</evidence>
<evidence type="ECO:0000313" key="8">
    <source>
        <dbReference type="EMBL" id="CAH1788092.1"/>
    </source>
</evidence>
<comment type="similarity">
    <text evidence="2">Belongs to the CD225/Dispanin family.</text>
</comment>
<keyword evidence="3 7" id="KW-0812">Transmembrane</keyword>
<evidence type="ECO:0000256" key="7">
    <source>
        <dbReference type="SAM" id="Phobius"/>
    </source>
</evidence>
<feature type="compositionally biased region" description="Pro residues" evidence="6">
    <location>
        <begin position="55"/>
        <end position="70"/>
    </location>
</feature>
<dbReference type="Proteomes" id="UP000749559">
    <property type="component" value="Unassembled WGS sequence"/>
</dbReference>
<accession>A0A8J1Y571</accession>
<dbReference type="InterPro" id="IPR051423">
    <property type="entry name" value="CD225/Dispanin"/>
</dbReference>
<evidence type="ECO:0000256" key="5">
    <source>
        <dbReference type="ARBA" id="ARBA00023136"/>
    </source>
</evidence>
<dbReference type="PANTHER" id="PTHR14948">
    <property type="entry name" value="NG5"/>
    <property type="match status" value="1"/>
</dbReference>
<keyword evidence="9" id="KW-1185">Reference proteome</keyword>
<reference evidence="8" key="1">
    <citation type="submission" date="2022-03" db="EMBL/GenBank/DDBJ databases">
        <authorList>
            <person name="Martin C."/>
        </authorList>
    </citation>
    <scope>NUCLEOTIDE SEQUENCE</scope>
</reference>
<evidence type="ECO:0000256" key="3">
    <source>
        <dbReference type="ARBA" id="ARBA00022692"/>
    </source>
</evidence>
<comment type="caution">
    <text evidence="8">The sequence shown here is derived from an EMBL/GenBank/DDBJ whole genome shotgun (WGS) entry which is preliminary data.</text>
</comment>
<dbReference type="InterPro" id="IPR007593">
    <property type="entry name" value="CD225/Dispanin_fam"/>
</dbReference>
<feature type="compositionally biased region" description="Pro residues" evidence="6">
    <location>
        <begin position="9"/>
        <end position="21"/>
    </location>
</feature>
<evidence type="ECO:0000256" key="4">
    <source>
        <dbReference type="ARBA" id="ARBA00022989"/>
    </source>
</evidence>
<feature type="compositionally biased region" description="Low complexity" evidence="6">
    <location>
        <begin position="22"/>
        <end position="34"/>
    </location>
</feature>
<evidence type="ECO:0000256" key="6">
    <source>
        <dbReference type="SAM" id="MobiDB-lite"/>
    </source>
</evidence>
<dbReference type="EMBL" id="CAIIXF020000007">
    <property type="protein sequence ID" value="CAH1788092.1"/>
    <property type="molecule type" value="Genomic_DNA"/>
</dbReference>
<proteinExistence type="inferred from homology"/>
<dbReference type="GO" id="GO:0016020">
    <property type="term" value="C:membrane"/>
    <property type="evidence" value="ECO:0007669"/>
    <property type="project" value="UniProtKB-SubCell"/>
</dbReference>
<dbReference type="OrthoDB" id="10038436at2759"/>
<keyword evidence="4 7" id="KW-1133">Transmembrane helix</keyword>
<evidence type="ECO:0000313" key="9">
    <source>
        <dbReference type="Proteomes" id="UP000749559"/>
    </source>
</evidence>
<feature type="transmembrane region" description="Helical" evidence="7">
    <location>
        <begin position="126"/>
        <end position="151"/>
    </location>
</feature>
<dbReference type="AlphaFoldDB" id="A0A8J1Y571"/>
<dbReference type="PANTHER" id="PTHR14948:SF25">
    <property type="entry name" value="DUF4190 DOMAIN-CONTAINING PROTEIN"/>
    <property type="match status" value="1"/>
</dbReference>
<feature type="compositionally biased region" description="Low complexity" evidence="6">
    <location>
        <begin position="42"/>
        <end position="54"/>
    </location>
</feature>
<feature type="region of interest" description="Disordered" evidence="6">
    <location>
        <begin position="1"/>
        <end position="96"/>
    </location>
</feature>
<feature type="non-terminal residue" evidence="8">
    <location>
        <position position="1"/>
    </location>
</feature>
<dbReference type="Pfam" id="PF04505">
    <property type="entry name" value="CD225"/>
    <property type="match status" value="1"/>
</dbReference>
<comment type="subcellular location">
    <subcellularLocation>
        <location evidence="1">Membrane</location>
    </subcellularLocation>
</comment>
<gene>
    <name evidence="8" type="ORF">OFUS_LOCUS13688</name>
</gene>
<sequence length="185" mass="19600">IPFIDMSKPVPPPEYYPPPGQQPGQYAPPGQQPGQYPPPGQQPGQYSLPGQQPGQYPPPGQQSGQYPPPGQQGGGYPSANYGPPPQGNYGQYQPSLDPQHVVLSSQPQPMTNTVVVQSPMVRPSSYLILAIFTTICCNPIFGIVAIIFSVMSSSSADNGDLEEAVNIPAVLVSLAEMQVVASTKK</sequence>